<proteinExistence type="predicted"/>
<name>A0A1Y0HTM8_CELCE</name>
<dbReference type="Pfam" id="PF13539">
    <property type="entry name" value="Peptidase_M15_4"/>
    <property type="match status" value="1"/>
</dbReference>
<dbReference type="KEGG" id="cceu:CBR64_08550"/>
<evidence type="ECO:0000313" key="4">
    <source>
        <dbReference type="EMBL" id="ARU51522.1"/>
    </source>
</evidence>
<dbReference type="OrthoDB" id="9799970at2"/>
<feature type="domain" description="Peptidase M15C" evidence="3">
    <location>
        <begin position="201"/>
        <end position="278"/>
    </location>
</feature>
<feature type="chain" id="PRO_5012914474" evidence="2">
    <location>
        <begin position="34"/>
        <end position="282"/>
    </location>
</feature>
<dbReference type="SUPFAM" id="SSF55166">
    <property type="entry name" value="Hedgehog/DD-peptidase"/>
    <property type="match status" value="1"/>
</dbReference>
<keyword evidence="2" id="KW-0732">Signal</keyword>
<dbReference type="Proteomes" id="UP000196228">
    <property type="component" value="Chromosome"/>
</dbReference>
<evidence type="ECO:0000313" key="5">
    <source>
        <dbReference type="Proteomes" id="UP000196228"/>
    </source>
</evidence>
<reference evidence="4 5" key="1">
    <citation type="submission" date="2017-05" db="EMBL/GenBank/DDBJ databases">
        <authorList>
            <person name="Song R."/>
            <person name="Chenine A.L."/>
            <person name="Ruprecht R.M."/>
        </authorList>
    </citation>
    <scope>NUCLEOTIDE SEQUENCE [LARGE SCALE GENOMIC DNA]</scope>
    <source>
        <strain evidence="4 5">PSBB019</strain>
    </source>
</reference>
<evidence type="ECO:0000256" key="2">
    <source>
        <dbReference type="SAM" id="SignalP"/>
    </source>
</evidence>
<feature type="signal peptide" evidence="2">
    <location>
        <begin position="1"/>
        <end position="33"/>
    </location>
</feature>
<protein>
    <submittedName>
        <fullName evidence="4">Extensin family protein</fullName>
    </submittedName>
</protein>
<dbReference type="InterPro" id="IPR009045">
    <property type="entry name" value="Zn_M74/Hedgehog-like"/>
</dbReference>
<dbReference type="EMBL" id="CP021383">
    <property type="protein sequence ID" value="ARU51522.1"/>
    <property type="molecule type" value="Genomic_DNA"/>
</dbReference>
<dbReference type="InterPro" id="IPR039561">
    <property type="entry name" value="Peptidase_M15C"/>
</dbReference>
<dbReference type="RefSeq" id="WP_087470558.1">
    <property type="nucleotide sequence ID" value="NZ_CP021383.1"/>
</dbReference>
<dbReference type="Gene3D" id="3.30.1380.10">
    <property type="match status" value="1"/>
</dbReference>
<evidence type="ECO:0000256" key="1">
    <source>
        <dbReference type="SAM" id="MobiDB-lite"/>
    </source>
</evidence>
<feature type="region of interest" description="Disordered" evidence="1">
    <location>
        <begin position="27"/>
        <end position="89"/>
    </location>
</feature>
<feature type="compositionally biased region" description="Polar residues" evidence="1">
    <location>
        <begin position="35"/>
        <end position="45"/>
    </location>
</feature>
<accession>A0A1Y0HTM8</accession>
<dbReference type="AlphaFoldDB" id="A0A1Y0HTM8"/>
<dbReference type="GO" id="GO:0008233">
    <property type="term" value="F:peptidase activity"/>
    <property type="evidence" value="ECO:0007669"/>
    <property type="project" value="InterPro"/>
</dbReference>
<gene>
    <name evidence="4" type="ORF">CBR64_08550</name>
</gene>
<feature type="compositionally biased region" description="Low complexity" evidence="1">
    <location>
        <begin position="65"/>
        <end position="83"/>
    </location>
</feature>
<sequence>MASSSGSPAARTVATLGLLLSTSLLVACSPGPAANPTSPVGSSPTAVPAPGPSDRSAPPEPAAPAPAAAAPDRGGPAPQKVPASAPPAVPQAPVFESTVSGIDAGLAARMTPSSWREGCPVPLSDLRYLTLSHRTFEGGVATGELVVHADVADGVVTVFRTLFDAGYPIRSMRLVDDFGGDDDASMAADNTSAFNCRPVAGTDRWSEHSFGRAIDVNPVENPWVRGTAVAPPAGAAFVAREPAPGVILPDDVVVRAFAAAGWSWGGAWESPVDYQHFSTTGR</sequence>
<organism evidence="4 5">
    <name type="scientific">Cellulosimicrobium cellulans</name>
    <name type="common">Arthrobacter luteus</name>
    <dbReference type="NCBI Taxonomy" id="1710"/>
    <lineage>
        <taxon>Bacteria</taxon>
        <taxon>Bacillati</taxon>
        <taxon>Actinomycetota</taxon>
        <taxon>Actinomycetes</taxon>
        <taxon>Micrococcales</taxon>
        <taxon>Promicromonosporaceae</taxon>
        <taxon>Cellulosimicrobium</taxon>
    </lineage>
</organism>
<evidence type="ECO:0000259" key="3">
    <source>
        <dbReference type="Pfam" id="PF13539"/>
    </source>
</evidence>